<name>A0AC58TSB5_TOBAC</name>
<organism evidence="1 2">
    <name type="scientific">Nicotiana tabacum</name>
    <name type="common">Common tobacco</name>
    <dbReference type="NCBI Taxonomy" id="4097"/>
    <lineage>
        <taxon>Eukaryota</taxon>
        <taxon>Viridiplantae</taxon>
        <taxon>Streptophyta</taxon>
        <taxon>Embryophyta</taxon>
        <taxon>Tracheophyta</taxon>
        <taxon>Spermatophyta</taxon>
        <taxon>Magnoliopsida</taxon>
        <taxon>eudicotyledons</taxon>
        <taxon>Gunneridae</taxon>
        <taxon>Pentapetalae</taxon>
        <taxon>asterids</taxon>
        <taxon>lamiids</taxon>
        <taxon>Solanales</taxon>
        <taxon>Solanaceae</taxon>
        <taxon>Nicotianoideae</taxon>
        <taxon>Nicotianeae</taxon>
        <taxon>Nicotiana</taxon>
    </lineage>
</organism>
<dbReference type="Proteomes" id="UP000790787">
    <property type="component" value="Chromosome 3"/>
</dbReference>
<evidence type="ECO:0000313" key="2">
    <source>
        <dbReference type="RefSeq" id="XP_075100112.1"/>
    </source>
</evidence>
<sequence length="755" mass="86106">MAQNHPGFQWSNPNGAENPQRFFNQKQQVQGPPSFQNQNKGQQSFQQYQQQPQRAHQQSLEVLTYIFIKATDEKVESQHSAIKNLEIQVSQLATLMSGQIQGALPSNTEKNPKEHLKAISLRSGKSLDDLYADREGKPQEVEKVNEGENKKFPKEQKNKGKNVQENELITNPHSVPLPFPQKMKREKLDKQFSKFLDILKQLYINIPFTDALTQMPSYAKFLKEILSSKRKLEKVSVVKLIEKCSAILQNKLPQKLGDPGSFIIPCTVGCTHFEKALWNSGASINLIPFSIFRKLELGEMKDTSVSLQLADQSTKRSKGIIENILVRVDKFVFPVDFIVLEMEENNEKMMKFPGDESSSSSFQINLLDDLVDEYKDNKLIIASLERCLARSVIISSSLTIEQESKLIGVLRKHKTTLGWTIADIKGISPTICVHRILMENDYKPIVQPQRRLNPAMQEVVKKEVVKLLATSIIYPISDSLWIPIALEDQEKTTFTCPQGTYAYRRMPFGLCNAPATFQHCISAIFSDMTEKFLEIFMYDFTLFGKTFEDCLYHLTPGLKKCEETNLILNWEKYHFMVTEGIVLGHKISAKGIEVDKAKIDLIAGLPPPTTVKGIRSFLGHAGFYRRVIKDFSKISKPLTNLLMKDVKFEFSDDCRKAFKILKEHLTNAPIVISPDWSEPFEIMCDASDIAVRAILEQKRDKIFRPIYYASRTLNEAQKNYATTEKELLAVVFAFDKFRSYLLGTMVTIYTDHAAL</sequence>
<keyword evidence="1" id="KW-1185">Reference proteome</keyword>
<protein>
    <submittedName>
        <fullName evidence="2">Uncharacterized protein LOC142176406</fullName>
    </submittedName>
</protein>
<reference evidence="2" key="2">
    <citation type="submission" date="2025-08" db="UniProtKB">
        <authorList>
            <consortium name="RefSeq"/>
        </authorList>
    </citation>
    <scope>IDENTIFICATION</scope>
    <source>
        <tissue evidence="2">Leaf</tissue>
    </source>
</reference>
<dbReference type="RefSeq" id="XP_075100112.1">
    <property type="nucleotide sequence ID" value="XM_075244011.1"/>
</dbReference>
<gene>
    <name evidence="2" type="primary">LOC142176406</name>
</gene>
<evidence type="ECO:0000313" key="1">
    <source>
        <dbReference type="Proteomes" id="UP000790787"/>
    </source>
</evidence>
<proteinExistence type="predicted"/>
<reference evidence="1" key="1">
    <citation type="journal article" date="2014" name="Nat. Commun.">
        <title>The tobacco genome sequence and its comparison with those of tomato and potato.</title>
        <authorList>
            <person name="Sierro N."/>
            <person name="Battey J.N."/>
            <person name="Ouadi S."/>
            <person name="Bakaher N."/>
            <person name="Bovet L."/>
            <person name="Willig A."/>
            <person name="Goepfert S."/>
            <person name="Peitsch M.C."/>
            <person name="Ivanov N.V."/>
        </authorList>
    </citation>
    <scope>NUCLEOTIDE SEQUENCE [LARGE SCALE GENOMIC DNA]</scope>
</reference>
<accession>A0AC58TSB5</accession>